<dbReference type="RefSeq" id="XP_016989854.1">
    <property type="nucleotide sequence ID" value="XM_017134365.1"/>
</dbReference>
<name>A0A6P4FKD3_DRORH</name>
<feature type="compositionally biased region" description="Basic and acidic residues" evidence="4">
    <location>
        <begin position="904"/>
        <end position="914"/>
    </location>
</feature>
<feature type="compositionally biased region" description="Basic residues" evidence="4">
    <location>
        <begin position="395"/>
        <end position="405"/>
    </location>
</feature>
<dbReference type="InterPro" id="IPR024146">
    <property type="entry name" value="Claspin"/>
</dbReference>
<organism evidence="7">
    <name type="scientific">Drosophila rhopaloa</name>
    <name type="common">Fruit fly</name>
    <dbReference type="NCBI Taxonomy" id="1041015"/>
    <lineage>
        <taxon>Eukaryota</taxon>
        <taxon>Metazoa</taxon>
        <taxon>Ecdysozoa</taxon>
        <taxon>Arthropoda</taxon>
        <taxon>Hexapoda</taxon>
        <taxon>Insecta</taxon>
        <taxon>Pterygota</taxon>
        <taxon>Neoptera</taxon>
        <taxon>Endopterygota</taxon>
        <taxon>Diptera</taxon>
        <taxon>Brachycera</taxon>
        <taxon>Muscomorpha</taxon>
        <taxon>Ephydroidea</taxon>
        <taxon>Drosophilidae</taxon>
        <taxon>Drosophila</taxon>
        <taxon>Sophophora</taxon>
    </lineage>
</organism>
<keyword evidence="2" id="KW-0597">Phosphoprotein</keyword>
<feature type="compositionally biased region" description="Basic and acidic residues" evidence="4">
    <location>
        <begin position="274"/>
        <end position="307"/>
    </location>
</feature>
<gene>
    <name evidence="7" type="primary">LOC108052046</name>
    <name evidence="5" type="synonym">108052046</name>
</gene>
<feature type="compositionally biased region" description="Acidic residues" evidence="4">
    <location>
        <begin position="942"/>
        <end position="961"/>
    </location>
</feature>
<feature type="compositionally biased region" description="Acidic residues" evidence="4">
    <location>
        <begin position="915"/>
        <end position="930"/>
    </location>
</feature>
<feature type="compositionally biased region" description="Basic and acidic residues" evidence="4">
    <location>
        <begin position="650"/>
        <end position="659"/>
    </location>
</feature>
<dbReference type="Proteomes" id="UP001652680">
    <property type="component" value="Unassembled WGS sequence"/>
</dbReference>
<keyword evidence="3" id="KW-0539">Nucleus</keyword>
<feature type="compositionally biased region" description="Basic and acidic residues" evidence="4">
    <location>
        <begin position="320"/>
        <end position="360"/>
    </location>
</feature>
<feature type="compositionally biased region" description="Basic residues" evidence="4">
    <location>
        <begin position="1164"/>
        <end position="1178"/>
    </location>
</feature>
<feature type="compositionally biased region" description="Basic and acidic residues" evidence="4">
    <location>
        <begin position="556"/>
        <end position="565"/>
    </location>
</feature>
<dbReference type="PANTHER" id="PTHR14396:SF10">
    <property type="entry name" value="CLASPIN"/>
    <property type="match status" value="1"/>
</dbReference>
<evidence type="ECO:0000313" key="5">
    <source>
        <dbReference type="EnsemblMetazoa" id="XP_016989854.1"/>
    </source>
</evidence>
<dbReference type="GO" id="GO:0005634">
    <property type="term" value="C:nucleus"/>
    <property type="evidence" value="ECO:0007669"/>
    <property type="project" value="UniProtKB-SubCell"/>
</dbReference>
<feature type="compositionally biased region" description="Basic and acidic residues" evidence="4">
    <location>
        <begin position="412"/>
        <end position="439"/>
    </location>
</feature>
<feature type="compositionally biased region" description="Basic residues" evidence="4">
    <location>
        <begin position="63"/>
        <end position="72"/>
    </location>
</feature>
<feature type="compositionally biased region" description="Basic residues" evidence="4">
    <location>
        <begin position="458"/>
        <end position="467"/>
    </location>
</feature>
<feature type="region of interest" description="Disordered" evidence="4">
    <location>
        <begin position="610"/>
        <end position="631"/>
    </location>
</feature>
<dbReference type="PANTHER" id="PTHR14396">
    <property type="entry name" value="CLASPIN"/>
    <property type="match status" value="1"/>
</dbReference>
<dbReference type="GO" id="GO:0010997">
    <property type="term" value="F:anaphase-promoting complex binding"/>
    <property type="evidence" value="ECO:0007669"/>
    <property type="project" value="TreeGrafter"/>
</dbReference>
<feature type="region of interest" description="Disordered" evidence="4">
    <location>
        <begin position="1326"/>
        <end position="1347"/>
    </location>
</feature>
<feature type="compositionally biased region" description="Basic residues" evidence="4">
    <location>
        <begin position="173"/>
        <end position="182"/>
    </location>
</feature>
<evidence type="ECO:0000256" key="3">
    <source>
        <dbReference type="ARBA" id="ARBA00023242"/>
    </source>
</evidence>
<feature type="compositionally biased region" description="Polar residues" evidence="4">
    <location>
        <begin position="1116"/>
        <end position="1127"/>
    </location>
</feature>
<reference evidence="6" key="1">
    <citation type="journal article" date="2021" name="Elife">
        <title>Highly contiguous assemblies of 101 drosophilid genomes.</title>
        <authorList>
            <person name="Kim B.Y."/>
            <person name="Wang J.R."/>
            <person name="Miller D.E."/>
            <person name="Barmina O."/>
            <person name="Delaney E."/>
            <person name="Thompson A."/>
            <person name="Comeault A.A."/>
            <person name="Peede D."/>
            <person name="D'Agostino E.R."/>
            <person name="Pelaez J."/>
            <person name="Aguilar J.M."/>
            <person name="Haji D."/>
            <person name="Matsunaga T."/>
            <person name="Armstrong E.E."/>
            <person name="Zych M."/>
            <person name="Ogawa Y."/>
            <person name="Stamenkovic-Radak M."/>
            <person name="Jelic M."/>
            <person name="Veselinovic M.S."/>
            <person name="Tanaskovic M."/>
            <person name="Eric P."/>
            <person name="Gao J.J."/>
            <person name="Katoh T.K."/>
            <person name="Toda M.J."/>
            <person name="Watabe H."/>
            <person name="Watada M."/>
            <person name="Davis J.S."/>
            <person name="Moyle L.C."/>
            <person name="Manoli G."/>
            <person name="Bertolini E."/>
            <person name="Kostal V."/>
            <person name="Hawley R.S."/>
            <person name="Takahashi A."/>
            <person name="Jones C.D."/>
            <person name="Price D.K."/>
            <person name="Whiteman N."/>
            <person name="Kopp A."/>
            <person name="Matute D.R."/>
            <person name="Petrov D.A."/>
        </authorList>
    </citation>
    <scope>NUCLEOTIDE SEQUENCE [LARGE SCALE GENOMIC DNA]</scope>
</reference>
<dbReference type="EnsemblMetazoa" id="XM_017134365.1">
    <property type="protein sequence ID" value="XP_016989854.1"/>
    <property type="gene ID" value="LOC108052046"/>
</dbReference>
<feature type="compositionally biased region" description="Basic residues" evidence="4">
    <location>
        <begin position="202"/>
        <end position="213"/>
    </location>
</feature>
<dbReference type="GO" id="GO:0033314">
    <property type="term" value="P:mitotic DNA replication checkpoint signaling"/>
    <property type="evidence" value="ECO:0007669"/>
    <property type="project" value="TreeGrafter"/>
</dbReference>
<dbReference type="OMA" id="ERFNFRP"/>
<feature type="compositionally biased region" description="Basic and acidic residues" evidence="4">
    <location>
        <begin position="1326"/>
        <end position="1336"/>
    </location>
</feature>
<reference evidence="7" key="2">
    <citation type="submission" date="2025-04" db="UniProtKB">
        <authorList>
            <consortium name="RefSeq"/>
        </authorList>
    </citation>
    <scope>IDENTIFICATION</scope>
</reference>
<feature type="compositionally biased region" description="Acidic residues" evidence="4">
    <location>
        <begin position="1015"/>
        <end position="1024"/>
    </location>
</feature>
<feature type="compositionally biased region" description="Acidic residues" evidence="4">
    <location>
        <begin position="1182"/>
        <end position="1218"/>
    </location>
</feature>
<comment type="subcellular location">
    <subcellularLocation>
        <location evidence="1">Nucleus</location>
    </subcellularLocation>
</comment>
<dbReference type="GO" id="GO:0007095">
    <property type="term" value="P:mitotic G2 DNA damage checkpoint signaling"/>
    <property type="evidence" value="ECO:0007669"/>
    <property type="project" value="TreeGrafter"/>
</dbReference>
<reference evidence="5" key="3">
    <citation type="submission" date="2025-05" db="UniProtKB">
        <authorList>
            <consortium name="EnsemblMetazoa"/>
        </authorList>
    </citation>
    <scope>IDENTIFICATION</scope>
</reference>
<evidence type="ECO:0000256" key="4">
    <source>
        <dbReference type="SAM" id="MobiDB-lite"/>
    </source>
</evidence>
<evidence type="ECO:0000256" key="2">
    <source>
        <dbReference type="ARBA" id="ARBA00022553"/>
    </source>
</evidence>
<sequence>MSESVAETAAAAENEDQADDSMEKLEFDEGEENNVSAEDLLGGKSLMMSDDSENEDVSDLKPRKISPKARRQRMMDTDQEEDAMELGNLQAEEHISPKNKGQRLLGSNEEEEVAPSIKNKKYNIISSDSEEEQQLVNKKKPEQKKPAKKTQKKTSQVDNDQEEPEQEKPTKTDKKKKVTKNKKQPEEDNGEDSQEKPLNKEKSKKLAKNKKQMIKQQESHIDQEEDQDQDKPDKALKPKKLDKNKKLDINENNETDKEQKKPAQKQRAKKLAKNKKESTLEKDEKDSQMDIDEDSKMSQEGDTKQENSSKNPKPKKFAKNKKESPTEKVENSQMDKAEEHDLENPAKNKQDGSPKKVEKQKTKKLTKKNQNEINNEKDNDPDDQEQNVGSAPTKVKPKKVSKKNKQQIGSDEESKVNEDLDKQDQDQDLKSGNEIKQGMDSENDLQMDSDEDQNTQKPSKKVKKKKQRMDSNSEDETHIQNRSEVEVNPAKNQLKGLVDSESEPEESTAETSLPKNKLKGLVDSESEPELSNPEESAEEQETPTQANKEKPKKPKVVRESAKKALEGMQAIQSEQQRLHREAHINVPYHQPKPRTLKEFLSRRTINAPLATALAGGSPMPSKQPRKSVGLRMTGEELEAYAKLMEDRAKEATEFFKSESEPEDEEDSDNEPMELKDNPGVLDEVLDNPKTPEQPKVKEKVLETEAIMDDLVTEEAMVKDPVIEDEPIASTSAAAALRLTDDLEIQAANAVESPSKVCLITEVIELPRLDLSNISITPPSKPATPRISDAIRRLKIEKSLDVSPSLKGDANMVIDLETGDMFAKKPTGVDDLLKRLMKTREAKKHKTTETVNILSTEHGKLEMSKVSIHLHEEEIAKEPKPGAGYMKMQEQLKSLITKKRMEDLRKKQAEEQERLAEDEEEGMDVDEEYEPEEKPGYAKVTINEDEEIVEEDEEAAEEDEVAEEIKSDPDEDPEDDPVKDLEVQENSSESEQESESELEPETQGRKKNRIIKAFEDDNSDEDDLDLLQTPKPSNIAPITATQLQLSAHKLFDAETRRTASDEENELLDLCSGQFPQSQMVSSAAPSVDTAVISQIPMTQFGTSSQAPDELEGLCSGTFATQLPSQAPTQKAEEQEESQEPPVVANRIVSSDEEAKEEAQDSDKPRNKKLTKKRSKKKAKLGFSDDEESDGDVEELEEDESEGEPEEEIPETFVDYDSEENEIVVEMTKKDRKVRAANFVDKEAELSESEWGSADEDEKNMDTYDIELGDEDEFDRDKLRHELGQIHARKMLDQDIREVRKIKEMLFEEEEEGASRQRQFRWKNVEDGFSLDDHRPENSEANEGSGDEENEHLWRKIRYEREQLLLEKGLKPEAASPLSTSVINTSNSGNSIRRLNIITSKKTTVEVKKSSPFLISKTVAGKQQKSAVRGSFLVRDQQTLTKLAGLTKGSSADVDGSEGTISVKTAKAKNFVFATLTEEEHENRKRKAADLLNSSTETGVNFMKKPRLEPRREKCLIDQLL</sequence>
<feature type="compositionally biased region" description="Acidic residues" evidence="4">
    <location>
        <begin position="987"/>
        <end position="999"/>
    </location>
</feature>
<dbReference type="GeneID" id="108052046"/>
<feature type="compositionally biased region" description="Low complexity" evidence="4">
    <location>
        <begin position="1"/>
        <end position="12"/>
    </location>
</feature>
<feature type="region of interest" description="Disordered" evidence="4">
    <location>
        <begin position="1"/>
        <end position="576"/>
    </location>
</feature>
<feature type="compositionally biased region" description="Acidic residues" evidence="4">
    <location>
        <begin position="660"/>
        <end position="671"/>
    </location>
</feature>
<keyword evidence="6" id="KW-1185">Reference proteome</keyword>
<protein>
    <submittedName>
        <fullName evidence="7">Claspin</fullName>
    </submittedName>
</protein>
<evidence type="ECO:0000313" key="7">
    <source>
        <dbReference type="RefSeq" id="XP_016989854.1"/>
    </source>
</evidence>
<feature type="region of interest" description="Disordered" evidence="4">
    <location>
        <begin position="1099"/>
        <end position="1218"/>
    </location>
</feature>
<accession>A0A6P4FKD3</accession>
<feature type="compositionally biased region" description="Acidic residues" evidence="4">
    <location>
        <begin position="441"/>
        <end position="453"/>
    </location>
</feature>
<feature type="region of interest" description="Disordered" evidence="4">
    <location>
        <begin position="904"/>
        <end position="1032"/>
    </location>
</feature>
<feature type="region of interest" description="Disordered" evidence="4">
    <location>
        <begin position="650"/>
        <end position="694"/>
    </location>
</feature>
<dbReference type="OrthoDB" id="5859781at2759"/>
<feature type="compositionally biased region" description="Basic and acidic residues" evidence="4">
    <location>
        <begin position="229"/>
        <end position="261"/>
    </location>
</feature>
<evidence type="ECO:0000313" key="6">
    <source>
        <dbReference type="Proteomes" id="UP001652680"/>
    </source>
</evidence>
<feature type="compositionally biased region" description="Basic residues" evidence="4">
    <location>
        <begin position="262"/>
        <end position="273"/>
    </location>
</feature>
<proteinExistence type="predicted"/>
<evidence type="ECO:0000256" key="1">
    <source>
        <dbReference type="ARBA" id="ARBA00004123"/>
    </source>
</evidence>
<feature type="compositionally biased region" description="Basic and acidic residues" evidence="4">
    <location>
        <begin position="468"/>
        <end position="485"/>
    </location>
</feature>